<reference evidence="3" key="1">
    <citation type="submission" date="2024-07" db="EMBL/GenBank/DDBJ databases">
        <authorList>
            <person name="Yu S.T."/>
        </authorList>
    </citation>
    <scope>NUCLEOTIDE SEQUENCE</scope>
    <source>
        <strain evidence="3">R35</strain>
    </source>
</reference>
<dbReference type="EMBL" id="CP163440">
    <property type="protein sequence ID" value="XDQ65174.1"/>
    <property type="molecule type" value="Genomic_DNA"/>
</dbReference>
<name>A0AB39SDJ2_9ACTN</name>
<protein>
    <submittedName>
        <fullName evidence="3">Uncharacterized protein</fullName>
    </submittedName>
</protein>
<feature type="transmembrane region" description="Helical" evidence="2">
    <location>
        <begin position="79"/>
        <end position="97"/>
    </location>
</feature>
<accession>A0AB39SDJ2</accession>
<feature type="compositionally biased region" description="Low complexity" evidence="1">
    <location>
        <begin position="509"/>
        <end position="519"/>
    </location>
</feature>
<proteinExistence type="predicted"/>
<evidence type="ECO:0000313" key="3">
    <source>
        <dbReference type="EMBL" id="XDQ65174.1"/>
    </source>
</evidence>
<feature type="transmembrane region" description="Helical" evidence="2">
    <location>
        <begin position="21"/>
        <end position="40"/>
    </location>
</feature>
<dbReference type="RefSeq" id="WP_369261782.1">
    <property type="nucleotide sequence ID" value="NZ_CP163440.1"/>
</dbReference>
<gene>
    <name evidence="3" type="ORF">AB5J50_32490</name>
</gene>
<evidence type="ECO:0000256" key="1">
    <source>
        <dbReference type="SAM" id="MobiDB-lite"/>
    </source>
</evidence>
<evidence type="ECO:0000256" key="2">
    <source>
        <dbReference type="SAM" id="Phobius"/>
    </source>
</evidence>
<dbReference type="AlphaFoldDB" id="A0AB39SDJ2"/>
<keyword evidence="2" id="KW-0812">Transmembrane</keyword>
<feature type="compositionally biased region" description="Basic and acidic residues" evidence="1">
    <location>
        <begin position="520"/>
        <end position="530"/>
    </location>
</feature>
<keyword evidence="2" id="KW-0472">Membrane</keyword>
<sequence>MTLPQTRNRSRRATSHIAVRVAHAVLGGLVAVGWLVLPLARAGGGDPATLARNVRVTDEAGAQEAAGGPGQDGTATGDLVLPLVAVGAAAALAAYGYGRRKRRARTRTTPGGGFAHAMPVPVHELDGNARKLLVATDDWVRTSAEELGCATAQFGDEAVKPYAQALAYAKSELAEAFRLRQRLDEAAPADSRGMLEEIVLRCTEAGRRLDSEAAGFDQLRALERNAATALEYAESRFRELAARTPATETTLGDLHKRYAPSASLPVTGHVEQAKDRLVFATIHLNQARQSLDRGDVGKAIAYLRAAEGAVDQAGLLVNGVDRLAGELASAAGQLPAALTAVEAGLAEARRRLLTAGVGALPGHVAHAEALLADVRRLTAAGPYDPVDVLRLVAEAGTALASTSDGVPSSEGAGGLLDHALLPARGAVAVAGGFITTHRGAVGCEARTRLAEAERHVALAPLLLEVQRADVLARQARELAERDVRAFGNQFGGHEGAGVGVPCWAGSSSVSEAAPQASAAPEHDPPGRRPPPDPTTSSRPRRPCPSHPWGLRPQTPLKIAQFPAPERARGTAQSFGPAPTHPQPKNRPPGSGAEPQGWDGQGRRGRKSEQAQQRLRRIHQPRLPVRQREFEPHRLAPRGPS</sequence>
<feature type="region of interest" description="Disordered" evidence="1">
    <location>
        <begin position="509"/>
        <end position="640"/>
    </location>
</feature>
<keyword evidence="2" id="KW-1133">Transmembrane helix</keyword>
<organism evidence="3">
    <name type="scientific">Streptomyces sp. R35</name>
    <dbReference type="NCBI Taxonomy" id="3238630"/>
    <lineage>
        <taxon>Bacteria</taxon>
        <taxon>Bacillati</taxon>
        <taxon>Actinomycetota</taxon>
        <taxon>Actinomycetes</taxon>
        <taxon>Kitasatosporales</taxon>
        <taxon>Streptomycetaceae</taxon>
        <taxon>Streptomyces</taxon>
    </lineage>
</organism>